<dbReference type="AlphaFoldDB" id="A0A3P7RU16"/>
<gene>
    <name evidence="1" type="ORF">BPAG_LOCUS7030</name>
</gene>
<organism evidence="1 2">
    <name type="scientific">Brugia pahangi</name>
    <name type="common">Filarial nematode worm</name>
    <dbReference type="NCBI Taxonomy" id="6280"/>
    <lineage>
        <taxon>Eukaryota</taxon>
        <taxon>Metazoa</taxon>
        <taxon>Ecdysozoa</taxon>
        <taxon>Nematoda</taxon>
        <taxon>Chromadorea</taxon>
        <taxon>Rhabditida</taxon>
        <taxon>Spirurina</taxon>
        <taxon>Spiruromorpha</taxon>
        <taxon>Filarioidea</taxon>
        <taxon>Onchocercidae</taxon>
        <taxon>Brugia</taxon>
    </lineage>
</organism>
<dbReference type="EMBL" id="UZAD01007331">
    <property type="protein sequence ID" value="VDN88216.1"/>
    <property type="molecule type" value="Genomic_DNA"/>
</dbReference>
<sequence>MLFRESLRDSKKLLSLEKNKTVEKKETKEGIELTNGTQSNGTITEICYANNAYIAGDTFDNNESIPLEQVMLSMNRVAEHLEKQEGREDESKLLREFFTQQPIQQAIKSNSISHMNAKI</sequence>
<evidence type="ECO:0000313" key="1">
    <source>
        <dbReference type="EMBL" id="VDN88216.1"/>
    </source>
</evidence>
<protein>
    <submittedName>
        <fullName evidence="1">Uncharacterized protein</fullName>
    </submittedName>
</protein>
<reference evidence="1 2" key="1">
    <citation type="submission" date="2018-11" db="EMBL/GenBank/DDBJ databases">
        <authorList>
            <consortium name="Pathogen Informatics"/>
        </authorList>
    </citation>
    <scope>NUCLEOTIDE SEQUENCE [LARGE SCALE GENOMIC DNA]</scope>
</reference>
<name>A0A3P7RU16_BRUPA</name>
<dbReference type="Proteomes" id="UP000278627">
    <property type="component" value="Unassembled WGS sequence"/>
</dbReference>
<evidence type="ECO:0000313" key="2">
    <source>
        <dbReference type="Proteomes" id="UP000278627"/>
    </source>
</evidence>
<keyword evidence="2" id="KW-1185">Reference proteome</keyword>
<accession>A0A3P7RU16</accession>
<proteinExistence type="predicted"/>